<protein>
    <recommendedName>
        <fullName evidence="8">Protein-methionine-sulfoxide reductase heme-binding subunit MsrQ</fullName>
    </recommendedName>
    <alternativeName>
        <fullName evidence="8">Flavocytochrome MsrQ</fullName>
    </alternativeName>
</protein>
<feature type="transmembrane region" description="Helical" evidence="8">
    <location>
        <begin position="88"/>
        <end position="111"/>
    </location>
</feature>
<accession>A0AB38YI19</accession>
<dbReference type="GO" id="GO:0020037">
    <property type="term" value="F:heme binding"/>
    <property type="evidence" value="ECO:0007669"/>
    <property type="project" value="UniProtKB-UniRule"/>
</dbReference>
<evidence type="ECO:0000256" key="6">
    <source>
        <dbReference type="ARBA" id="ARBA00023004"/>
    </source>
</evidence>
<dbReference type="GO" id="GO:0005886">
    <property type="term" value="C:plasma membrane"/>
    <property type="evidence" value="ECO:0007669"/>
    <property type="project" value="UniProtKB-SubCell"/>
</dbReference>
<gene>
    <name evidence="8" type="primary">msrQ</name>
    <name evidence="10" type="ORF">NFC81_03610</name>
</gene>
<feature type="domain" description="Ferric oxidoreductase" evidence="9">
    <location>
        <begin position="55"/>
        <end position="167"/>
    </location>
</feature>
<dbReference type="EMBL" id="CP101717">
    <property type="protein sequence ID" value="WLD58887.1"/>
    <property type="molecule type" value="Genomic_DNA"/>
</dbReference>
<dbReference type="PANTHER" id="PTHR36964">
    <property type="entry name" value="PROTEIN-METHIONINE-SULFOXIDE REDUCTASE HEME-BINDING SUBUNIT MSRQ"/>
    <property type="match status" value="1"/>
</dbReference>
<evidence type="ECO:0000256" key="4">
    <source>
        <dbReference type="ARBA" id="ARBA00022692"/>
    </source>
</evidence>
<dbReference type="GO" id="GO:0010181">
    <property type="term" value="F:FMN binding"/>
    <property type="evidence" value="ECO:0007669"/>
    <property type="project" value="UniProtKB-UniRule"/>
</dbReference>
<comment type="similarity">
    <text evidence="8">Belongs to the MsrQ family.</text>
</comment>
<evidence type="ECO:0000256" key="8">
    <source>
        <dbReference type="HAMAP-Rule" id="MF_01207"/>
    </source>
</evidence>
<feature type="transmembrane region" description="Helical" evidence="8">
    <location>
        <begin position="179"/>
        <end position="201"/>
    </location>
</feature>
<dbReference type="PANTHER" id="PTHR36964:SF1">
    <property type="entry name" value="PROTEIN-METHIONINE-SULFOXIDE REDUCTASE HEME-BINDING SUBUNIT MSRQ"/>
    <property type="match status" value="1"/>
</dbReference>
<comment type="cofactor">
    <cofactor evidence="8">
        <name>heme b</name>
        <dbReference type="ChEBI" id="CHEBI:60344"/>
    </cofactor>
    <text evidence="8">Binds 1 heme b (iron(II)-protoporphyrin IX) group per subunit.</text>
</comment>
<feature type="transmembrane region" description="Helical" evidence="8">
    <location>
        <begin position="15"/>
        <end position="37"/>
    </location>
</feature>
<evidence type="ECO:0000256" key="3">
    <source>
        <dbReference type="ARBA" id="ARBA00022617"/>
    </source>
</evidence>
<proteinExistence type="inferred from homology"/>
<name>A0AB38YI19_9GAMM</name>
<evidence type="ECO:0000256" key="7">
    <source>
        <dbReference type="ARBA" id="ARBA00023136"/>
    </source>
</evidence>
<dbReference type="InterPro" id="IPR013130">
    <property type="entry name" value="Fe3_Rdtase_TM_dom"/>
</dbReference>
<comment type="subcellular location">
    <subcellularLocation>
        <location evidence="8">Cell membrane</location>
        <topology evidence="8">Multi-pass membrane protein</topology>
    </subcellularLocation>
    <subcellularLocation>
        <location evidence="1">Membrane</location>
        <topology evidence="1">Multi-pass membrane protein</topology>
    </subcellularLocation>
</comment>
<comment type="subunit">
    <text evidence="8">Heterodimer of a catalytic subunit (MsrP) and a heme-binding subunit (MsrQ).</text>
</comment>
<keyword evidence="8" id="KW-0285">Flavoprotein</keyword>
<keyword evidence="8" id="KW-0249">Electron transport</keyword>
<evidence type="ECO:0000313" key="10">
    <source>
        <dbReference type="EMBL" id="WLD58887.1"/>
    </source>
</evidence>
<evidence type="ECO:0000259" key="9">
    <source>
        <dbReference type="Pfam" id="PF01794"/>
    </source>
</evidence>
<dbReference type="GO" id="GO:0030091">
    <property type="term" value="P:protein repair"/>
    <property type="evidence" value="ECO:0007669"/>
    <property type="project" value="UniProtKB-UniRule"/>
</dbReference>
<sequence>MTLNRAVIQSVVQRLAVHLLCALPLCYWLWQMALTIMGQRTTLSTDPGQILADQTGMWALNFLLLSLALTPLHKWFRVRWVTYRRAVGLWAFAYAVLHVLVFYWLILGGNLATFGRELTQRPYIVLGALALLLLIPLVVTSTQAAMRRLKKNWKKLHQLVYLIAVLAAIHALWQLKGDWGWPMVQMMILVGLLGIRVYWWLQRRRTGGRAL</sequence>
<keyword evidence="3 8" id="KW-0349">Heme</keyword>
<dbReference type="HAMAP" id="MF_01207">
    <property type="entry name" value="MsrQ"/>
    <property type="match status" value="1"/>
</dbReference>
<dbReference type="Pfam" id="PF01794">
    <property type="entry name" value="Ferric_reduct"/>
    <property type="match status" value="1"/>
</dbReference>
<keyword evidence="5 8" id="KW-1133">Transmembrane helix</keyword>
<reference evidence="10" key="1">
    <citation type="submission" date="2022-07" db="EMBL/GenBank/DDBJ databases">
        <title>Complete genome sequence of Salinispirillum sp. LH10-3-1 capable of multiple carbohydrate inversion isolated from a soda lake.</title>
        <authorList>
            <person name="Liu J."/>
            <person name="Zhai Y."/>
            <person name="Zhang H."/>
            <person name="Yang H."/>
            <person name="Qu J."/>
            <person name="Li J."/>
        </authorList>
    </citation>
    <scope>NUCLEOTIDE SEQUENCE</scope>
    <source>
        <strain evidence="10">LH 10-3-1</strain>
    </source>
</reference>
<keyword evidence="8" id="KW-0288">FMN</keyword>
<evidence type="ECO:0000256" key="5">
    <source>
        <dbReference type="ARBA" id="ARBA00022989"/>
    </source>
</evidence>
<keyword evidence="8" id="KW-1003">Cell membrane</keyword>
<keyword evidence="8" id="KW-0479">Metal-binding</keyword>
<evidence type="ECO:0000256" key="2">
    <source>
        <dbReference type="ARBA" id="ARBA00022448"/>
    </source>
</evidence>
<feature type="transmembrane region" description="Helical" evidence="8">
    <location>
        <begin position="57"/>
        <end position="76"/>
    </location>
</feature>
<dbReference type="GO" id="GO:0046872">
    <property type="term" value="F:metal ion binding"/>
    <property type="evidence" value="ECO:0007669"/>
    <property type="project" value="UniProtKB-KW"/>
</dbReference>
<keyword evidence="7 8" id="KW-0472">Membrane</keyword>
<comment type="cofactor">
    <cofactor evidence="8">
        <name>FMN</name>
        <dbReference type="ChEBI" id="CHEBI:58210"/>
    </cofactor>
    <text evidence="8">Binds 1 FMN per subunit.</text>
</comment>
<evidence type="ECO:0000256" key="1">
    <source>
        <dbReference type="ARBA" id="ARBA00004141"/>
    </source>
</evidence>
<comment type="function">
    <text evidence="8">Part of the MsrPQ system that repairs oxidized periplasmic proteins containing methionine sulfoxide residues (Met-O), using respiratory chain electrons. Thus protects these proteins from oxidative-stress damage caused by reactive species of oxygen and chlorine generated by the host defense mechanisms. MsrPQ is essential for the maintenance of envelope integrity under bleach stress, rescuing a wide series of structurally unrelated periplasmic proteins from methionine oxidation. MsrQ provides electrons for reduction to the reductase catalytic subunit MsrP, using the quinone pool of the respiratory chain.</text>
</comment>
<feature type="transmembrane region" description="Helical" evidence="8">
    <location>
        <begin position="123"/>
        <end position="144"/>
    </location>
</feature>
<feature type="transmembrane region" description="Helical" evidence="8">
    <location>
        <begin position="156"/>
        <end position="173"/>
    </location>
</feature>
<dbReference type="RefSeq" id="WP_304996174.1">
    <property type="nucleotide sequence ID" value="NZ_CP101717.1"/>
</dbReference>
<keyword evidence="6 8" id="KW-0408">Iron</keyword>
<dbReference type="AlphaFoldDB" id="A0AB38YI19"/>
<dbReference type="GO" id="GO:0016679">
    <property type="term" value="F:oxidoreductase activity, acting on diphenols and related substances as donors"/>
    <property type="evidence" value="ECO:0007669"/>
    <property type="project" value="TreeGrafter"/>
</dbReference>
<keyword evidence="2 8" id="KW-0813">Transport</keyword>
<dbReference type="GO" id="GO:0009055">
    <property type="term" value="F:electron transfer activity"/>
    <property type="evidence" value="ECO:0007669"/>
    <property type="project" value="UniProtKB-UniRule"/>
</dbReference>
<dbReference type="InterPro" id="IPR022837">
    <property type="entry name" value="MsrQ-like"/>
</dbReference>
<organism evidence="10">
    <name type="scientific">Salinispirillum sp. LH 10-3-1</name>
    <dbReference type="NCBI Taxonomy" id="2952525"/>
    <lineage>
        <taxon>Bacteria</taxon>
        <taxon>Pseudomonadati</taxon>
        <taxon>Pseudomonadota</taxon>
        <taxon>Gammaproteobacteria</taxon>
        <taxon>Oceanospirillales</taxon>
        <taxon>Saccharospirillaceae</taxon>
        <taxon>Salinispirillum</taxon>
    </lineage>
</organism>
<keyword evidence="4 8" id="KW-0812">Transmembrane</keyword>